<proteinExistence type="predicted"/>
<dbReference type="Pfam" id="PF06985">
    <property type="entry name" value="HET"/>
    <property type="match status" value="1"/>
</dbReference>
<feature type="non-terminal residue" evidence="2">
    <location>
        <position position="145"/>
    </location>
</feature>
<name>A0A6A6ZCF3_9PEZI</name>
<evidence type="ECO:0000313" key="4">
    <source>
        <dbReference type="RefSeq" id="XP_033584968.1"/>
    </source>
</evidence>
<evidence type="ECO:0000259" key="1">
    <source>
        <dbReference type="Pfam" id="PF06985"/>
    </source>
</evidence>
<feature type="domain" description="Heterokaryon incompatibility" evidence="1">
    <location>
        <begin position="49"/>
        <end position="141"/>
    </location>
</feature>
<dbReference type="AlphaFoldDB" id="A0A6A6ZCF3"/>
<gene>
    <name evidence="2 4" type="ORF">BDZ99DRAFT_339975</name>
</gene>
<reference evidence="4" key="3">
    <citation type="submission" date="2025-04" db="UniProtKB">
        <authorList>
            <consortium name="RefSeq"/>
        </authorList>
    </citation>
    <scope>IDENTIFICATION</scope>
    <source>
        <strain evidence="4">CBS 304.34</strain>
    </source>
</reference>
<reference evidence="2 4" key="1">
    <citation type="journal article" date="2020" name="Stud. Mycol.">
        <title>101 Dothideomycetes genomes: a test case for predicting lifestyles and emergence of pathogens.</title>
        <authorList>
            <person name="Haridas S."/>
            <person name="Albert R."/>
            <person name="Binder M."/>
            <person name="Bloem J."/>
            <person name="Labutti K."/>
            <person name="Salamov A."/>
            <person name="Andreopoulos B."/>
            <person name="Baker S."/>
            <person name="Barry K."/>
            <person name="Bills G."/>
            <person name="Bluhm B."/>
            <person name="Cannon C."/>
            <person name="Castanera R."/>
            <person name="Culley D."/>
            <person name="Daum C."/>
            <person name="Ezra D."/>
            <person name="Gonzalez J."/>
            <person name="Henrissat B."/>
            <person name="Kuo A."/>
            <person name="Liang C."/>
            <person name="Lipzen A."/>
            <person name="Lutzoni F."/>
            <person name="Magnuson J."/>
            <person name="Mondo S."/>
            <person name="Nolan M."/>
            <person name="Ohm R."/>
            <person name="Pangilinan J."/>
            <person name="Park H.-J."/>
            <person name="Ramirez L."/>
            <person name="Alfaro M."/>
            <person name="Sun H."/>
            <person name="Tritt A."/>
            <person name="Yoshinaga Y."/>
            <person name="Zwiers L.-H."/>
            <person name="Turgeon B."/>
            <person name="Goodwin S."/>
            <person name="Spatafora J."/>
            <person name="Crous P."/>
            <person name="Grigoriev I."/>
        </authorList>
    </citation>
    <scope>NUCLEOTIDE SEQUENCE</scope>
    <source>
        <strain evidence="2 4">CBS 304.34</strain>
    </source>
</reference>
<dbReference type="GeneID" id="54455247"/>
<sequence>FEYSPLEPGHIRVLTLLPRRAGERFAIVRCTMRHVSLDTIPSEAQLGIALSYVWGPTTQEMRDIILNERTFTVSASLCEAMACQRGRIGDRPRTIWIDAICINQSDTAERASQVSMMQHIYSRADATVVWLGPPENDSESALNAI</sequence>
<reference evidence="4" key="2">
    <citation type="submission" date="2020-04" db="EMBL/GenBank/DDBJ databases">
        <authorList>
            <consortium name="NCBI Genome Project"/>
        </authorList>
    </citation>
    <scope>NUCLEOTIDE SEQUENCE</scope>
    <source>
        <strain evidence="4">CBS 304.34</strain>
    </source>
</reference>
<keyword evidence="3" id="KW-1185">Reference proteome</keyword>
<evidence type="ECO:0000313" key="3">
    <source>
        <dbReference type="Proteomes" id="UP000504636"/>
    </source>
</evidence>
<dbReference type="InterPro" id="IPR010730">
    <property type="entry name" value="HET"/>
</dbReference>
<evidence type="ECO:0000313" key="2">
    <source>
        <dbReference type="EMBL" id="KAF2818004.1"/>
    </source>
</evidence>
<dbReference type="PANTHER" id="PTHR24148:SF64">
    <property type="entry name" value="HETEROKARYON INCOMPATIBILITY DOMAIN-CONTAINING PROTEIN"/>
    <property type="match status" value="1"/>
</dbReference>
<dbReference type="InterPro" id="IPR052895">
    <property type="entry name" value="HetReg/Transcr_Mod"/>
</dbReference>
<dbReference type="PANTHER" id="PTHR24148">
    <property type="entry name" value="ANKYRIN REPEAT DOMAIN-CONTAINING PROTEIN 39 HOMOLOG-RELATED"/>
    <property type="match status" value="1"/>
</dbReference>
<dbReference type="EMBL" id="MU003692">
    <property type="protein sequence ID" value="KAF2818004.1"/>
    <property type="molecule type" value="Genomic_DNA"/>
</dbReference>
<dbReference type="Proteomes" id="UP000504636">
    <property type="component" value="Unplaced"/>
</dbReference>
<feature type="non-terminal residue" evidence="2">
    <location>
        <position position="1"/>
    </location>
</feature>
<dbReference type="OrthoDB" id="2157530at2759"/>
<dbReference type="RefSeq" id="XP_033584968.1">
    <property type="nucleotide sequence ID" value="XM_033714354.1"/>
</dbReference>
<organism evidence="2">
    <name type="scientific">Mytilinidion resinicola</name>
    <dbReference type="NCBI Taxonomy" id="574789"/>
    <lineage>
        <taxon>Eukaryota</taxon>
        <taxon>Fungi</taxon>
        <taxon>Dikarya</taxon>
        <taxon>Ascomycota</taxon>
        <taxon>Pezizomycotina</taxon>
        <taxon>Dothideomycetes</taxon>
        <taxon>Pleosporomycetidae</taxon>
        <taxon>Mytilinidiales</taxon>
        <taxon>Mytilinidiaceae</taxon>
        <taxon>Mytilinidion</taxon>
    </lineage>
</organism>
<protein>
    <recommendedName>
        <fullName evidence="1">Heterokaryon incompatibility domain-containing protein</fullName>
    </recommendedName>
</protein>
<accession>A0A6A6ZCF3</accession>